<keyword evidence="1" id="KW-0472">Membrane</keyword>
<name>A0AAE0IRX3_9PEZI</name>
<keyword evidence="1" id="KW-1133">Transmembrane helix</keyword>
<dbReference type="EMBL" id="JAUEDM010000001">
    <property type="protein sequence ID" value="KAK3329920.1"/>
    <property type="molecule type" value="Genomic_DNA"/>
</dbReference>
<dbReference type="Proteomes" id="UP001283341">
    <property type="component" value="Unassembled WGS sequence"/>
</dbReference>
<gene>
    <name evidence="2" type="ORF">B0H66DRAFT_542365</name>
</gene>
<reference evidence="2" key="2">
    <citation type="submission" date="2023-06" db="EMBL/GenBank/DDBJ databases">
        <authorList>
            <consortium name="Lawrence Berkeley National Laboratory"/>
            <person name="Haridas S."/>
            <person name="Hensen N."/>
            <person name="Bonometti L."/>
            <person name="Westerberg I."/>
            <person name="Brannstrom I.O."/>
            <person name="Guillou S."/>
            <person name="Cros-Aarteil S."/>
            <person name="Calhoun S."/>
            <person name="Kuo A."/>
            <person name="Mondo S."/>
            <person name="Pangilinan J."/>
            <person name="Riley R."/>
            <person name="Labutti K."/>
            <person name="Andreopoulos B."/>
            <person name="Lipzen A."/>
            <person name="Chen C."/>
            <person name="Yanf M."/>
            <person name="Daum C."/>
            <person name="Ng V."/>
            <person name="Clum A."/>
            <person name="Steindorff A."/>
            <person name="Ohm R."/>
            <person name="Martin F."/>
            <person name="Silar P."/>
            <person name="Natvig D."/>
            <person name="Lalanne C."/>
            <person name="Gautier V."/>
            <person name="Ament-Velasquez S.L."/>
            <person name="Kruys A."/>
            <person name="Hutchinson M.I."/>
            <person name="Powell A.J."/>
            <person name="Barry K."/>
            <person name="Miller A.N."/>
            <person name="Grigoriev I.V."/>
            <person name="Debuchy R."/>
            <person name="Gladieux P."/>
            <person name="Thoren M.H."/>
            <person name="Johannesson H."/>
        </authorList>
    </citation>
    <scope>NUCLEOTIDE SEQUENCE</scope>
    <source>
        <strain evidence="2">CBS 118394</strain>
    </source>
</reference>
<proteinExistence type="predicted"/>
<keyword evidence="1" id="KW-0812">Transmembrane</keyword>
<accession>A0AAE0IRX3</accession>
<evidence type="ECO:0000256" key="1">
    <source>
        <dbReference type="SAM" id="Phobius"/>
    </source>
</evidence>
<keyword evidence="3" id="KW-1185">Reference proteome</keyword>
<evidence type="ECO:0000313" key="3">
    <source>
        <dbReference type="Proteomes" id="UP001283341"/>
    </source>
</evidence>
<reference evidence="2" key="1">
    <citation type="journal article" date="2023" name="Mol. Phylogenet. Evol.">
        <title>Genome-scale phylogeny and comparative genomics of the fungal order Sordariales.</title>
        <authorList>
            <person name="Hensen N."/>
            <person name="Bonometti L."/>
            <person name="Westerberg I."/>
            <person name="Brannstrom I.O."/>
            <person name="Guillou S."/>
            <person name="Cros-Aarteil S."/>
            <person name="Calhoun S."/>
            <person name="Haridas S."/>
            <person name="Kuo A."/>
            <person name="Mondo S."/>
            <person name="Pangilinan J."/>
            <person name="Riley R."/>
            <person name="LaButti K."/>
            <person name="Andreopoulos B."/>
            <person name="Lipzen A."/>
            <person name="Chen C."/>
            <person name="Yan M."/>
            <person name="Daum C."/>
            <person name="Ng V."/>
            <person name="Clum A."/>
            <person name="Steindorff A."/>
            <person name="Ohm R.A."/>
            <person name="Martin F."/>
            <person name="Silar P."/>
            <person name="Natvig D.O."/>
            <person name="Lalanne C."/>
            <person name="Gautier V."/>
            <person name="Ament-Velasquez S.L."/>
            <person name="Kruys A."/>
            <person name="Hutchinson M.I."/>
            <person name="Powell A.J."/>
            <person name="Barry K."/>
            <person name="Miller A.N."/>
            <person name="Grigoriev I.V."/>
            <person name="Debuchy R."/>
            <person name="Gladieux P."/>
            <person name="Hiltunen Thoren M."/>
            <person name="Johannesson H."/>
        </authorList>
    </citation>
    <scope>NUCLEOTIDE SEQUENCE</scope>
    <source>
        <strain evidence="2">CBS 118394</strain>
    </source>
</reference>
<organism evidence="2 3">
    <name type="scientific">Apodospora peruviana</name>
    <dbReference type="NCBI Taxonomy" id="516989"/>
    <lineage>
        <taxon>Eukaryota</taxon>
        <taxon>Fungi</taxon>
        <taxon>Dikarya</taxon>
        <taxon>Ascomycota</taxon>
        <taxon>Pezizomycotina</taxon>
        <taxon>Sordariomycetes</taxon>
        <taxon>Sordariomycetidae</taxon>
        <taxon>Sordariales</taxon>
        <taxon>Lasiosphaeriaceae</taxon>
        <taxon>Apodospora</taxon>
    </lineage>
</organism>
<protein>
    <submittedName>
        <fullName evidence="2">Uncharacterized protein</fullName>
    </submittedName>
</protein>
<evidence type="ECO:0000313" key="2">
    <source>
        <dbReference type="EMBL" id="KAK3329920.1"/>
    </source>
</evidence>
<comment type="caution">
    <text evidence="2">The sequence shown here is derived from an EMBL/GenBank/DDBJ whole genome shotgun (WGS) entry which is preliminary data.</text>
</comment>
<sequence length="92" mass="9404">MLPASQLSARGLALGFQLSILGEGGLAFFGFWCLGLQVCFVFVCSSSLLAVLLLSVWVANLAVAVAVAAGSWLLAFGSSLLAPGCWLLAPSS</sequence>
<feature type="transmembrane region" description="Helical" evidence="1">
    <location>
        <begin position="12"/>
        <end position="32"/>
    </location>
</feature>
<dbReference type="AlphaFoldDB" id="A0AAE0IRX3"/>